<dbReference type="Proteomes" id="UP001055879">
    <property type="component" value="Linkage Group LG01"/>
</dbReference>
<accession>A0ACB9FED8</accession>
<reference evidence="2" key="1">
    <citation type="journal article" date="2022" name="Mol. Ecol. Resour.">
        <title>The genomes of chicory, endive, great burdock and yacon provide insights into Asteraceae palaeo-polyploidization history and plant inulin production.</title>
        <authorList>
            <person name="Fan W."/>
            <person name="Wang S."/>
            <person name="Wang H."/>
            <person name="Wang A."/>
            <person name="Jiang F."/>
            <person name="Liu H."/>
            <person name="Zhao H."/>
            <person name="Xu D."/>
            <person name="Zhang Y."/>
        </authorList>
    </citation>
    <scope>NUCLEOTIDE SEQUENCE [LARGE SCALE GENOMIC DNA]</scope>
    <source>
        <strain evidence="2">cv. Niubang</strain>
    </source>
</reference>
<name>A0ACB9FED8_ARCLA</name>
<organism evidence="1 2">
    <name type="scientific">Arctium lappa</name>
    <name type="common">Greater burdock</name>
    <name type="synonym">Lappa major</name>
    <dbReference type="NCBI Taxonomy" id="4217"/>
    <lineage>
        <taxon>Eukaryota</taxon>
        <taxon>Viridiplantae</taxon>
        <taxon>Streptophyta</taxon>
        <taxon>Embryophyta</taxon>
        <taxon>Tracheophyta</taxon>
        <taxon>Spermatophyta</taxon>
        <taxon>Magnoliopsida</taxon>
        <taxon>eudicotyledons</taxon>
        <taxon>Gunneridae</taxon>
        <taxon>Pentapetalae</taxon>
        <taxon>asterids</taxon>
        <taxon>campanulids</taxon>
        <taxon>Asterales</taxon>
        <taxon>Asteraceae</taxon>
        <taxon>Carduoideae</taxon>
        <taxon>Cardueae</taxon>
        <taxon>Arctiinae</taxon>
        <taxon>Arctium</taxon>
    </lineage>
</organism>
<gene>
    <name evidence="1" type="ORF">L6452_00799</name>
</gene>
<proteinExistence type="predicted"/>
<comment type="caution">
    <text evidence="1">The sequence shown here is derived from an EMBL/GenBank/DDBJ whole genome shotgun (WGS) entry which is preliminary data.</text>
</comment>
<reference evidence="1 2" key="2">
    <citation type="journal article" date="2022" name="Mol. Ecol. Resour.">
        <title>The genomes of chicory, endive, great burdock and yacon provide insights into Asteraceae paleo-polyploidization history and plant inulin production.</title>
        <authorList>
            <person name="Fan W."/>
            <person name="Wang S."/>
            <person name="Wang H."/>
            <person name="Wang A."/>
            <person name="Jiang F."/>
            <person name="Liu H."/>
            <person name="Zhao H."/>
            <person name="Xu D."/>
            <person name="Zhang Y."/>
        </authorList>
    </citation>
    <scope>NUCLEOTIDE SEQUENCE [LARGE SCALE GENOMIC DNA]</scope>
    <source>
        <strain evidence="2">cv. Niubang</strain>
    </source>
</reference>
<evidence type="ECO:0000313" key="2">
    <source>
        <dbReference type="Proteomes" id="UP001055879"/>
    </source>
</evidence>
<keyword evidence="2" id="KW-1185">Reference proteome</keyword>
<dbReference type="EMBL" id="CM042047">
    <property type="protein sequence ID" value="KAI3769689.1"/>
    <property type="molecule type" value="Genomic_DNA"/>
</dbReference>
<protein>
    <submittedName>
        <fullName evidence="1">Uncharacterized protein</fullName>
    </submittedName>
</protein>
<evidence type="ECO:0000313" key="1">
    <source>
        <dbReference type="EMBL" id="KAI3769689.1"/>
    </source>
</evidence>
<sequence>MVIINFDFLSRRVVNIIAQGLNMGSKTSSWSDQWGSGVFDNEEKDMEKPNNKSNNKKMEQMKAAASTGLVKAKSAAVVGAHKVKKGTSTGVKWIKNKLSK</sequence>